<keyword evidence="3" id="KW-1185">Reference proteome</keyword>
<dbReference type="Pfam" id="PF00041">
    <property type="entry name" value="fn3"/>
    <property type="match status" value="1"/>
</dbReference>
<dbReference type="EMBL" id="JAWZYT010001596">
    <property type="protein sequence ID" value="KAK4310798.1"/>
    <property type="molecule type" value="Genomic_DNA"/>
</dbReference>
<name>A0AAE1PLX8_9EUCA</name>
<dbReference type="PROSITE" id="PS50853">
    <property type="entry name" value="FN3"/>
    <property type="match status" value="1"/>
</dbReference>
<reference evidence="2" key="1">
    <citation type="submission" date="2023-11" db="EMBL/GenBank/DDBJ databases">
        <title>Genome assemblies of two species of porcelain crab, Petrolisthes cinctipes and Petrolisthes manimaculis (Anomura: Porcellanidae).</title>
        <authorList>
            <person name="Angst P."/>
        </authorList>
    </citation>
    <scope>NUCLEOTIDE SEQUENCE</scope>
    <source>
        <strain evidence="2">PB745_02</strain>
        <tissue evidence="2">Gill</tissue>
    </source>
</reference>
<dbReference type="SMART" id="SM00060">
    <property type="entry name" value="FN3"/>
    <property type="match status" value="1"/>
</dbReference>
<evidence type="ECO:0000313" key="3">
    <source>
        <dbReference type="Proteomes" id="UP001292094"/>
    </source>
</evidence>
<comment type="caution">
    <text evidence="2">The sequence shown here is derived from an EMBL/GenBank/DDBJ whole genome shotgun (WGS) entry which is preliminary data.</text>
</comment>
<dbReference type="InterPro" id="IPR036116">
    <property type="entry name" value="FN3_sf"/>
</dbReference>
<evidence type="ECO:0000313" key="2">
    <source>
        <dbReference type="EMBL" id="KAK4310798.1"/>
    </source>
</evidence>
<organism evidence="2 3">
    <name type="scientific">Petrolisthes manimaculis</name>
    <dbReference type="NCBI Taxonomy" id="1843537"/>
    <lineage>
        <taxon>Eukaryota</taxon>
        <taxon>Metazoa</taxon>
        <taxon>Ecdysozoa</taxon>
        <taxon>Arthropoda</taxon>
        <taxon>Crustacea</taxon>
        <taxon>Multicrustacea</taxon>
        <taxon>Malacostraca</taxon>
        <taxon>Eumalacostraca</taxon>
        <taxon>Eucarida</taxon>
        <taxon>Decapoda</taxon>
        <taxon>Pleocyemata</taxon>
        <taxon>Anomura</taxon>
        <taxon>Galatheoidea</taxon>
        <taxon>Porcellanidae</taxon>
        <taxon>Petrolisthes</taxon>
    </lineage>
</organism>
<dbReference type="SUPFAM" id="SSF49265">
    <property type="entry name" value="Fibronectin type III"/>
    <property type="match status" value="1"/>
</dbReference>
<feature type="domain" description="Fibronectin type-III" evidence="1">
    <location>
        <begin position="41"/>
        <end position="129"/>
    </location>
</feature>
<gene>
    <name evidence="2" type="ORF">Pmani_017654</name>
</gene>
<dbReference type="InterPro" id="IPR003961">
    <property type="entry name" value="FN3_dom"/>
</dbReference>
<proteinExistence type="predicted"/>
<dbReference type="Proteomes" id="UP001292094">
    <property type="component" value="Unassembled WGS sequence"/>
</dbReference>
<dbReference type="InterPro" id="IPR013783">
    <property type="entry name" value="Ig-like_fold"/>
</dbReference>
<evidence type="ECO:0000259" key="1">
    <source>
        <dbReference type="PROSITE" id="PS50853"/>
    </source>
</evidence>
<sequence>MRELVNSVDECSLHEFFDAGGVDKVAGTPDFTQGSTLDGGDPQTPTDGLTVDATANTITVSWQPPNLVCHYEVNTDPGLAVCDTTTFTFHTLRDLDQCMAYFIDVATTNSNSLTSSPLNFYSVTHSTEIIP</sequence>
<dbReference type="Gene3D" id="2.60.40.10">
    <property type="entry name" value="Immunoglobulins"/>
    <property type="match status" value="1"/>
</dbReference>
<protein>
    <recommendedName>
        <fullName evidence="1">Fibronectin type-III domain-containing protein</fullName>
    </recommendedName>
</protein>
<accession>A0AAE1PLX8</accession>
<dbReference type="AlphaFoldDB" id="A0AAE1PLX8"/>